<dbReference type="PRINTS" id="PR00789">
    <property type="entry name" value="OSIALOPTASE"/>
</dbReference>
<dbReference type="EC" id="2.3.1.234" evidence="1"/>
<evidence type="ECO:0000256" key="4">
    <source>
        <dbReference type="ARBA" id="ARBA00022723"/>
    </source>
</evidence>
<comment type="subcellular location">
    <subcellularLocation>
        <location evidence="7">Mitochondrion</location>
    </subcellularLocation>
</comment>
<dbReference type="HAMAP" id="MF_01445">
    <property type="entry name" value="TsaD"/>
    <property type="match status" value="1"/>
</dbReference>
<dbReference type="CDD" id="cd24134">
    <property type="entry name" value="ASKHA_NBD_OSGEPL1_QRI7_euk"/>
    <property type="match status" value="1"/>
</dbReference>
<organism evidence="9 10">
    <name type="scientific">Dioszegia hungarica</name>
    <dbReference type="NCBI Taxonomy" id="4972"/>
    <lineage>
        <taxon>Eukaryota</taxon>
        <taxon>Fungi</taxon>
        <taxon>Dikarya</taxon>
        <taxon>Basidiomycota</taxon>
        <taxon>Agaricomycotina</taxon>
        <taxon>Tremellomycetes</taxon>
        <taxon>Tremellales</taxon>
        <taxon>Bulleribasidiaceae</taxon>
        <taxon>Dioszegia</taxon>
    </lineage>
</organism>
<dbReference type="GO" id="GO:0005739">
    <property type="term" value="C:mitochondrion"/>
    <property type="evidence" value="ECO:0007669"/>
    <property type="project" value="UniProtKB-SubCell"/>
</dbReference>
<dbReference type="InterPro" id="IPR000905">
    <property type="entry name" value="Gcp-like_dom"/>
</dbReference>
<evidence type="ECO:0000259" key="8">
    <source>
        <dbReference type="Pfam" id="PF00814"/>
    </source>
</evidence>
<comment type="function">
    <text evidence="7">Required for the formation of a threonylcarbamoyl group on adenosine at position 37 (t(6)A37) in mitochondrial tRNAs that read codons beginning with adenine. Probably involved in the transfer of the threonylcarbamoyl moiety of threonylcarbamoyl-AMP (TC-AMP) to the N6 group of A37. Involved in mitochondrial genome maintenance.</text>
</comment>
<dbReference type="InterPro" id="IPR043129">
    <property type="entry name" value="ATPase_NBD"/>
</dbReference>
<sequence length="414" mass="44755">MPPFAAVCRRRLCRYSSRTLQLRAPSTGRCLTTRTGRPLTVLALESSADDSCCSIITSSRQILANVVIKQHLLNAQYGGIHPLRAQEAHAAGVPLAIAQALSEARMKLEDVDAIAYTRGPGMYGCLSVAAGSAKALATSAGKPVYGIHHMQAHALTPLLTELEPPEFPFLVLLVSGGHTQLVLAKGLNEFRIVANTLDNSVGDAFDKAARLLNLPASSTHNPGALLEQQASLPSLPPFDTEPLPPFPIPLSPSSSASKQHKRQHGGPVFSFAGLLTHTGRVVESLRKEGVREEAIWREVGRRFQVAAVGHLVQQIRGVLKTKVERVKGLVVSGGVASNLYLRHQLQAMSDALPPGRKVKLYYPPLELCTGIDNAAMIAWTAIVRIQAGARPEEYGLPIRPKWSLEDLYDDLPDR</sequence>
<dbReference type="RefSeq" id="XP_052942600.1">
    <property type="nucleotide sequence ID" value="XM_053086265.1"/>
</dbReference>
<dbReference type="Proteomes" id="UP001164286">
    <property type="component" value="Unassembled WGS sequence"/>
</dbReference>
<dbReference type="GeneID" id="77725466"/>
<dbReference type="Gene3D" id="3.30.420.40">
    <property type="match status" value="2"/>
</dbReference>
<dbReference type="AlphaFoldDB" id="A0AA38H272"/>
<keyword evidence="7" id="KW-0496">Mitochondrion</keyword>
<dbReference type="NCBIfam" id="TIGR00329">
    <property type="entry name" value="gcp_kae1"/>
    <property type="match status" value="1"/>
</dbReference>
<keyword evidence="3 7" id="KW-0819">tRNA processing</keyword>
<proteinExistence type="inferred from homology"/>
<dbReference type="GO" id="GO:0046872">
    <property type="term" value="F:metal ion binding"/>
    <property type="evidence" value="ECO:0007669"/>
    <property type="project" value="UniProtKB-KW"/>
</dbReference>
<accession>A0AA38H272</accession>
<evidence type="ECO:0000256" key="5">
    <source>
        <dbReference type="ARBA" id="ARBA00023315"/>
    </source>
</evidence>
<feature type="domain" description="Gcp-like" evidence="8">
    <location>
        <begin position="61"/>
        <end position="379"/>
    </location>
</feature>
<evidence type="ECO:0000256" key="3">
    <source>
        <dbReference type="ARBA" id="ARBA00022694"/>
    </source>
</evidence>
<evidence type="ECO:0000313" key="9">
    <source>
        <dbReference type="EMBL" id="KAI9632823.1"/>
    </source>
</evidence>
<comment type="caution">
    <text evidence="9">The sequence shown here is derived from an EMBL/GenBank/DDBJ whole genome shotgun (WGS) entry which is preliminary data.</text>
</comment>
<dbReference type="EMBL" id="JAKWFO010000014">
    <property type="protein sequence ID" value="KAI9632823.1"/>
    <property type="molecule type" value="Genomic_DNA"/>
</dbReference>
<comment type="cofactor">
    <cofactor evidence="7">
        <name>a divalent metal cation</name>
        <dbReference type="ChEBI" id="CHEBI:60240"/>
    </cofactor>
    <text evidence="7">Binds 1 divalent metal cation per subunit.</text>
</comment>
<evidence type="ECO:0000256" key="1">
    <source>
        <dbReference type="ARBA" id="ARBA00012156"/>
    </source>
</evidence>
<dbReference type="PANTHER" id="PTHR11735">
    <property type="entry name" value="TRNA N6-ADENOSINE THREONYLCARBAMOYLTRANSFERASE"/>
    <property type="match status" value="1"/>
</dbReference>
<comment type="similarity">
    <text evidence="7">Belongs to the KAE1 / TsaD family.</text>
</comment>
<dbReference type="InterPro" id="IPR022450">
    <property type="entry name" value="TsaD"/>
</dbReference>
<reference evidence="9" key="1">
    <citation type="journal article" date="2022" name="G3 (Bethesda)">
        <title>High quality genome of the basidiomycete yeast Dioszegia hungarica PDD-24b-2 isolated from cloud water.</title>
        <authorList>
            <person name="Jarrige D."/>
            <person name="Haridas S."/>
            <person name="Bleykasten-Grosshans C."/>
            <person name="Joly M."/>
            <person name="Nadalig T."/>
            <person name="Sancelme M."/>
            <person name="Vuilleumier S."/>
            <person name="Grigoriev I.V."/>
            <person name="Amato P."/>
            <person name="Bringel F."/>
        </authorList>
    </citation>
    <scope>NUCLEOTIDE SEQUENCE</scope>
    <source>
        <strain evidence="9">PDD-24b-2</strain>
    </source>
</reference>
<keyword evidence="10" id="KW-1185">Reference proteome</keyword>
<evidence type="ECO:0000313" key="10">
    <source>
        <dbReference type="Proteomes" id="UP001164286"/>
    </source>
</evidence>
<gene>
    <name evidence="9" type="ORF">MKK02DRAFT_20489</name>
</gene>
<dbReference type="SUPFAM" id="SSF53067">
    <property type="entry name" value="Actin-like ATPase domain"/>
    <property type="match status" value="1"/>
</dbReference>
<dbReference type="Pfam" id="PF00814">
    <property type="entry name" value="TsaD"/>
    <property type="match status" value="1"/>
</dbReference>
<evidence type="ECO:0000256" key="2">
    <source>
        <dbReference type="ARBA" id="ARBA00022679"/>
    </source>
</evidence>
<evidence type="ECO:0000256" key="6">
    <source>
        <dbReference type="ARBA" id="ARBA00048117"/>
    </source>
</evidence>
<evidence type="ECO:0000256" key="7">
    <source>
        <dbReference type="HAMAP-Rule" id="MF_03179"/>
    </source>
</evidence>
<keyword evidence="4 7" id="KW-0479">Metal-binding</keyword>
<comment type="subunit">
    <text evidence="7">Homodimer.</text>
</comment>
<keyword evidence="5 7" id="KW-0012">Acyltransferase</keyword>
<dbReference type="GO" id="GO:0072670">
    <property type="term" value="P:mitochondrial tRNA threonylcarbamoyladenosine modification"/>
    <property type="evidence" value="ECO:0007669"/>
    <property type="project" value="TreeGrafter"/>
</dbReference>
<protein>
    <recommendedName>
        <fullName evidence="1">N(6)-L-threonylcarbamoyladenine synthase</fullName>
        <ecNumber evidence="1">2.3.1.234</ecNumber>
    </recommendedName>
</protein>
<dbReference type="PANTHER" id="PTHR11735:SF6">
    <property type="entry name" value="TRNA N6-ADENOSINE THREONYLCARBAMOYLTRANSFERASE, MITOCHONDRIAL"/>
    <property type="match status" value="1"/>
</dbReference>
<name>A0AA38H272_9TREE</name>
<keyword evidence="2 7" id="KW-0808">Transferase</keyword>
<comment type="catalytic activity">
    <reaction evidence="6 7">
        <text>L-threonylcarbamoyladenylate + adenosine(37) in tRNA = N(6)-L-threonylcarbamoyladenosine(37) in tRNA + AMP + H(+)</text>
        <dbReference type="Rhea" id="RHEA:37059"/>
        <dbReference type="Rhea" id="RHEA-COMP:10162"/>
        <dbReference type="Rhea" id="RHEA-COMP:10163"/>
        <dbReference type="ChEBI" id="CHEBI:15378"/>
        <dbReference type="ChEBI" id="CHEBI:73682"/>
        <dbReference type="ChEBI" id="CHEBI:74411"/>
        <dbReference type="ChEBI" id="CHEBI:74418"/>
        <dbReference type="ChEBI" id="CHEBI:456215"/>
        <dbReference type="EC" id="2.3.1.234"/>
    </reaction>
</comment>
<dbReference type="InterPro" id="IPR017861">
    <property type="entry name" value="KAE1/TsaD"/>
</dbReference>
<dbReference type="GO" id="GO:0061711">
    <property type="term" value="F:tRNA N(6)-L-threonylcarbamoyladenine synthase activity"/>
    <property type="evidence" value="ECO:0007669"/>
    <property type="project" value="UniProtKB-EC"/>
</dbReference>